<dbReference type="GO" id="GO:0003700">
    <property type="term" value="F:DNA-binding transcription factor activity"/>
    <property type="evidence" value="ECO:0007669"/>
    <property type="project" value="InterPro"/>
</dbReference>
<keyword evidence="2" id="KW-0805">Transcription regulation</keyword>
<dbReference type="AlphaFoldDB" id="A0A157R8G0"/>
<dbReference type="Gene3D" id="1.10.10.10">
    <property type="entry name" value="Winged helix-like DNA-binding domain superfamily/Winged helix DNA-binding domain"/>
    <property type="match status" value="1"/>
</dbReference>
<dbReference type="PANTHER" id="PTHR30579">
    <property type="entry name" value="TRANSCRIPTIONAL REGULATOR"/>
    <property type="match status" value="1"/>
</dbReference>
<dbReference type="Proteomes" id="UP000077037">
    <property type="component" value="Unassembled WGS sequence"/>
</dbReference>
<evidence type="ECO:0000259" key="5">
    <source>
        <dbReference type="PROSITE" id="PS50931"/>
    </source>
</evidence>
<dbReference type="InterPro" id="IPR050176">
    <property type="entry name" value="LTTR"/>
</dbReference>
<keyword evidence="3" id="KW-0238">DNA-binding</keyword>
<sequence length="310" mass="33688">MNIRFLETFLWAARLRSFKAAAGKLNLTQAAISGRIAALESDLGEQLFERGSRDTRLTAAGRTLLEYAQHMLETDQSMRQALKGPPVLRGVVRLGVVESIVHTWFTPFISRLYEAHPELDIEMTAASTRRLQDMLKQGNVDAALQTDPVVAEDVRNRDLGTLRMGWICSPGLGVSEQAPAAELARHQLITFPRHSQPHLQLLDVLAQAGVRPGRIHFVSSIAASTQFIDAGLGIAALPVAAVRAGIDSGRYMLVQSPDELPDMRLVASWRPDPVSGLAEAVVRLALDEARAYAAQCPDCGPPLDSGVLAM</sequence>
<dbReference type="InterPro" id="IPR005119">
    <property type="entry name" value="LysR_subst-bd"/>
</dbReference>
<organism evidence="6 7">
    <name type="scientific">Bordetella ansorpii</name>
    <dbReference type="NCBI Taxonomy" id="288768"/>
    <lineage>
        <taxon>Bacteria</taxon>
        <taxon>Pseudomonadati</taxon>
        <taxon>Pseudomonadota</taxon>
        <taxon>Betaproteobacteria</taxon>
        <taxon>Burkholderiales</taxon>
        <taxon>Alcaligenaceae</taxon>
        <taxon>Bordetella</taxon>
    </lineage>
</organism>
<comment type="similarity">
    <text evidence="1">Belongs to the LysR transcriptional regulatory family.</text>
</comment>
<evidence type="ECO:0000313" key="6">
    <source>
        <dbReference type="EMBL" id="SAI54176.1"/>
    </source>
</evidence>
<dbReference type="OrthoDB" id="9803735at2"/>
<keyword evidence="4" id="KW-0804">Transcription</keyword>
<evidence type="ECO:0000256" key="4">
    <source>
        <dbReference type="ARBA" id="ARBA00023163"/>
    </source>
</evidence>
<evidence type="ECO:0000256" key="1">
    <source>
        <dbReference type="ARBA" id="ARBA00009437"/>
    </source>
</evidence>
<dbReference type="InterPro" id="IPR000847">
    <property type="entry name" value="LysR_HTH_N"/>
</dbReference>
<evidence type="ECO:0000256" key="2">
    <source>
        <dbReference type="ARBA" id="ARBA00023015"/>
    </source>
</evidence>
<dbReference type="SUPFAM" id="SSF53850">
    <property type="entry name" value="Periplasmic binding protein-like II"/>
    <property type="match status" value="1"/>
</dbReference>
<gene>
    <name evidence="6" type="primary">benM_5</name>
    <name evidence="6" type="ORF">SAMEA1982600_04429</name>
</gene>
<dbReference type="FunFam" id="1.10.10.10:FF:000001">
    <property type="entry name" value="LysR family transcriptional regulator"/>
    <property type="match status" value="1"/>
</dbReference>
<dbReference type="Pfam" id="PF03466">
    <property type="entry name" value="LysR_substrate"/>
    <property type="match status" value="1"/>
</dbReference>
<dbReference type="RefSeq" id="WP_066419403.1">
    <property type="nucleotide sequence ID" value="NZ_FKBS01000029.1"/>
</dbReference>
<name>A0A157R8G0_9BORD</name>
<feature type="domain" description="HTH lysR-type" evidence="5">
    <location>
        <begin position="1"/>
        <end position="58"/>
    </location>
</feature>
<dbReference type="PRINTS" id="PR00039">
    <property type="entry name" value="HTHLYSR"/>
</dbReference>
<evidence type="ECO:0000256" key="3">
    <source>
        <dbReference type="ARBA" id="ARBA00023125"/>
    </source>
</evidence>
<dbReference type="CDD" id="cd05466">
    <property type="entry name" value="PBP2_LTTR_substrate"/>
    <property type="match status" value="1"/>
</dbReference>
<dbReference type="Pfam" id="PF00126">
    <property type="entry name" value="HTH_1"/>
    <property type="match status" value="1"/>
</dbReference>
<protein>
    <submittedName>
        <fullName evidence="6">LysR family transcriptional regulator</fullName>
    </submittedName>
</protein>
<dbReference type="PROSITE" id="PS50931">
    <property type="entry name" value="HTH_LYSR"/>
    <property type="match status" value="1"/>
</dbReference>
<evidence type="ECO:0000313" key="7">
    <source>
        <dbReference type="Proteomes" id="UP000077037"/>
    </source>
</evidence>
<dbReference type="GO" id="GO:0003677">
    <property type="term" value="F:DNA binding"/>
    <property type="evidence" value="ECO:0007669"/>
    <property type="project" value="UniProtKB-KW"/>
</dbReference>
<accession>A0A157R8G0</accession>
<dbReference type="InterPro" id="IPR036388">
    <property type="entry name" value="WH-like_DNA-bd_sf"/>
</dbReference>
<proteinExistence type="inferred from homology"/>
<dbReference type="EMBL" id="FKBS01000029">
    <property type="protein sequence ID" value="SAI54176.1"/>
    <property type="molecule type" value="Genomic_DNA"/>
</dbReference>
<dbReference type="PANTHER" id="PTHR30579:SF2">
    <property type="entry name" value="HTH-TYPE TRANSCRIPTIONAL REGULATOR ARGP"/>
    <property type="match status" value="1"/>
</dbReference>
<reference evidence="6 7" key="1">
    <citation type="submission" date="2016-03" db="EMBL/GenBank/DDBJ databases">
        <authorList>
            <consortium name="Pathogen Informatics"/>
        </authorList>
    </citation>
    <scope>NUCLEOTIDE SEQUENCE [LARGE SCALE GENOMIC DNA]</scope>
    <source>
        <strain evidence="6 7">NCTC13364</strain>
    </source>
</reference>
<dbReference type="SUPFAM" id="SSF46785">
    <property type="entry name" value="Winged helix' DNA-binding domain"/>
    <property type="match status" value="1"/>
</dbReference>
<dbReference type="InterPro" id="IPR036390">
    <property type="entry name" value="WH_DNA-bd_sf"/>
</dbReference>
<dbReference type="Gene3D" id="3.40.190.10">
    <property type="entry name" value="Periplasmic binding protein-like II"/>
    <property type="match status" value="2"/>
</dbReference>